<accession>A0A0A8YK46</accession>
<organism evidence="1">
    <name type="scientific">Arundo donax</name>
    <name type="common">Giant reed</name>
    <name type="synonym">Donax arundinaceus</name>
    <dbReference type="NCBI Taxonomy" id="35708"/>
    <lineage>
        <taxon>Eukaryota</taxon>
        <taxon>Viridiplantae</taxon>
        <taxon>Streptophyta</taxon>
        <taxon>Embryophyta</taxon>
        <taxon>Tracheophyta</taxon>
        <taxon>Spermatophyta</taxon>
        <taxon>Magnoliopsida</taxon>
        <taxon>Liliopsida</taxon>
        <taxon>Poales</taxon>
        <taxon>Poaceae</taxon>
        <taxon>PACMAD clade</taxon>
        <taxon>Arundinoideae</taxon>
        <taxon>Arundineae</taxon>
        <taxon>Arundo</taxon>
    </lineage>
</organism>
<proteinExistence type="predicted"/>
<protein>
    <submittedName>
        <fullName evidence="1">Uncharacterized protein</fullName>
    </submittedName>
</protein>
<reference evidence="1" key="1">
    <citation type="submission" date="2014-09" db="EMBL/GenBank/DDBJ databases">
        <authorList>
            <person name="Magalhaes I.L.F."/>
            <person name="Oliveira U."/>
            <person name="Santos F.R."/>
            <person name="Vidigal T.H.D.A."/>
            <person name="Brescovit A.D."/>
            <person name="Santos A.J."/>
        </authorList>
    </citation>
    <scope>NUCLEOTIDE SEQUENCE</scope>
    <source>
        <tissue evidence="1">Shoot tissue taken approximately 20 cm above the soil surface</tissue>
    </source>
</reference>
<dbReference type="AlphaFoldDB" id="A0A0A8YK46"/>
<evidence type="ECO:0000313" key="1">
    <source>
        <dbReference type="EMBL" id="JAD26521.1"/>
    </source>
</evidence>
<dbReference type="EMBL" id="GBRH01271374">
    <property type="protein sequence ID" value="JAD26521.1"/>
    <property type="molecule type" value="Transcribed_RNA"/>
</dbReference>
<reference evidence="1" key="2">
    <citation type="journal article" date="2015" name="Data Brief">
        <title>Shoot transcriptome of the giant reed, Arundo donax.</title>
        <authorList>
            <person name="Barrero R.A."/>
            <person name="Guerrero F.D."/>
            <person name="Moolhuijzen P."/>
            <person name="Goolsby J.A."/>
            <person name="Tidwell J."/>
            <person name="Bellgard S.E."/>
            <person name="Bellgard M.I."/>
        </authorList>
    </citation>
    <scope>NUCLEOTIDE SEQUENCE</scope>
    <source>
        <tissue evidence="1">Shoot tissue taken approximately 20 cm above the soil surface</tissue>
    </source>
</reference>
<sequence length="37" mass="4538">MLYLVSFFYQYSDVIYFCCISFTLLSWQEDSEEIILQ</sequence>
<name>A0A0A8YK46_ARUDO</name>